<accession>A0A6B8RL52</accession>
<gene>
    <name evidence="2" type="ORF">EHS13_18735</name>
</gene>
<dbReference type="RefSeq" id="WP_155701842.1">
    <property type="nucleotide sequence ID" value="NZ_CP034235.1"/>
</dbReference>
<protein>
    <submittedName>
        <fullName evidence="2">Uncharacterized protein</fullName>
    </submittedName>
</protein>
<keyword evidence="3" id="KW-1185">Reference proteome</keyword>
<feature type="region of interest" description="Disordered" evidence="1">
    <location>
        <begin position="41"/>
        <end position="65"/>
    </location>
</feature>
<reference evidence="3" key="1">
    <citation type="submission" date="2018-11" db="EMBL/GenBank/DDBJ databases">
        <title>Complete genome sequence of Paenibacillus sp. ML311-T8.</title>
        <authorList>
            <person name="Nam Y.-D."/>
            <person name="Kang J."/>
            <person name="Chung W.-H."/>
            <person name="Park Y.S."/>
        </authorList>
    </citation>
    <scope>NUCLEOTIDE SEQUENCE [LARGE SCALE GENOMIC DNA]</scope>
    <source>
        <strain evidence="3">ML311-T8</strain>
    </source>
</reference>
<dbReference type="Proteomes" id="UP000426246">
    <property type="component" value="Chromosome"/>
</dbReference>
<evidence type="ECO:0000313" key="3">
    <source>
        <dbReference type="Proteomes" id="UP000426246"/>
    </source>
</evidence>
<proteinExistence type="predicted"/>
<organism evidence="2 3">
    <name type="scientific">Paenibacillus psychroresistens</name>
    <dbReference type="NCBI Taxonomy" id="1778678"/>
    <lineage>
        <taxon>Bacteria</taxon>
        <taxon>Bacillati</taxon>
        <taxon>Bacillota</taxon>
        <taxon>Bacilli</taxon>
        <taxon>Bacillales</taxon>
        <taxon>Paenibacillaceae</taxon>
        <taxon>Paenibacillus</taxon>
    </lineage>
</organism>
<dbReference type="KEGG" id="ppsc:EHS13_18735"/>
<evidence type="ECO:0000313" key="2">
    <source>
        <dbReference type="EMBL" id="QGQ96769.1"/>
    </source>
</evidence>
<dbReference type="EMBL" id="CP034235">
    <property type="protein sequence ID" value="QGQ96769.1"/>
    <property type="molecule type" value="Genomic_DNA"/>
</dbReference>
<sequence length="65" mass="7306">MTEDNEFNDTEKEFYKNVSKVASIVNDRLHGSIASGGLNETVEEAPEETVSNQIPLDQDDNYFPL</sequence>
<name>A0A6B8RL52_9BACL</name>
<evidence type="ECO:0000256" key="1">
    <source>
        <dbReference type="SAM" id="MobiDB-lite"/>
    </source>
</evidence>
<dbReference type="AlphaFoldDB" id="A0A6B8RL52"/>